<feature type="transmembrane region" description="Helical" evidence="2">
    <location>
        <begin position="466"/>
        <end position="487"/>
    </location>
</feature>
<keyword evidence="4" id="KW-1185">Reference proteome</keyword>
<keyword evidence="2" id="KW-0812">Transmembrane</keyword>
<dbReference type="Gene3D" id="1.20.58.340">
    <property type="entry name" value="Magnesium transport protein CorA, transmembrane region"/>
    <property type="match status" value="1"/>
</dbReference>
<feature type="compositionally biased region" description="Low complexity" evidence="1">
    <location>
        <begin position="199"/>
        <end position="214"/>
    </location>
</feature>
<dbReference type="Proteomes" id="UP000028545">
    <property type="component" value="Unassembled WGS sequence"/>
</dbReference>
<dbReference type="Pfam" id="PF01544">
    <property type="entry name" value="CorA"/>
    <property type="match status" value="1"/>
</dbReference>
<feature type="region of interest" description="Disordered" evidence="1">
    <location>
        <begin position="192"/>
        <end position="218"/>
    </location>
</feature>
<dbReference type="HOGENOM" id="CLU_496205_0_0_1"/>
<dbReference type="GO" id="GO:0016020">
    <property type="term" value="C:membrane"/>
    <property type="evidence" value="ECO:0007669"/>
    <property type="project" value="InterPro"/>
</dbReference>
<evidence type="ECO:0000313" key="4">
    <source>
        <dbReference type="Proteomes" id="UP000028545"/>
    </source>
</evidence>
<dbReference type="AlphaFoldDB" id="A0A084GCU2"/>
<gene>
    <name evidence="3" type="ORF">SAPIO_CDS2601</name>
</gene>
<proteinExistence type="predicted"/>
<dbReference type="GeneID" id="27721673"/>
<evidence type="ECO:0000256" key="1">
    <source>
        <dbReference type="SAM" id="MobiDB-lite"/>
    </source>
</evidence>
<reference evidence="3 4" key="1">
    <citation type="journal article" date="2014" name="Genome Announc.">
        <title>Draft genome sequence of the pathogenic fungus Scedosporium apiospermum.</title>
        <authorList>
            <person name="Vandeputte P."/>
            <person name="Ghamrawi S."/>
            <person name="Rechenmann M."/>
            <person name="Iltis A."/>
            <person name="Giraud S."/>
            <person name="Fleury M."/>
            <person name="Thornton C."/>
            <person name="Delhaes L."/>
            <person name="Meyer W."/>
            <person name="Papon N."/>
            <person name="Bouchara J.P."/>
        </authorList>
    </citation>
    <scope>NUCLEOTIDE SEQUENCE [LARGE SCALE GENOMIC DNA]</scope>
    <source>
        <strain evidence="3 4">IHEM 14462</strain>
    </source>
</reference>
<comment type="caution">
    <text evidence="3">The sequence shown here is derived from an EMBL/GenBank/DDBJ whole genome shotgun (WGS) entry which is preliminary data.</text>
</comment>
<dbReference type="KEGG" id="sapo:SAPIO_CDS2601"/>
<sequence>MANPEDLVAVVEQLVQRVASLTDKLGETNKQLQSLAEGSGSSRSAPTEPYAIPKGFFIESDVRLRRIVTTQHDVDVVRKRLELHGSLRCKVITILDAPVLVLDHFGSRIQFPYPRGQIPLRGTAVPEFSKDQLRSLLEEELAQWPWQHAADYFLPRAQRKTRLLVDRSPSSHPLLKKQSHWFTQNSQGVIRRRGREELSSSVSSRGSLQPSPSRDFQHPDGIGNVFVLDHHSRCFQVAFYEPETWEDLNLAELRQLRGFLLNRRIVVLTENHLVIDTEHLQEPKDGPVVVKGFAAGIHLFQLVVYKSIEHWFEGWEGCLWWLDKECGIKVKDTLDEGKMEGLMFDQSFQLSKKYFLSLQNLRIFRGEVPNQRKSIEAMAKDFSDDIWIRDKLLGLPEMSLEHPFLAEEIRTLQANMNVIVAYHGELERKLLERIAAKAEEIEGLRDALFNATALREASESSKMGRYIFAFTVATIIYLPPSFIATVFGTDLFHEEVVGDTIAKFRNATITLSLGTYVIAFLALWGVYKMHAVEPFLKRRRDLLTKPLEA</sequence>
<evidence type="ECO:0000256" key="2">
    <source>
        <dbReference type="SAM" id="Phobius"/>
    </source>
</evidence>
<organism evidence="3 4">
    <name type="scientific">Pseudallescheria apiosperma</name>
    <name type="common">Scedosporium apiospermum</name>
    <dbReference type="NCBI Taxonomy" id="563466"/>
    <lineage>
        <taxon>Eukaryota</taxon>
        <taxon>Fungi</taxon>
        <taxon>Dikarya</taxon>
        <taxon>Ascomycota</taxon>
        <taxon>Pezizomycotina</taxon>
        <taxon>Sordariomycetes</taxon>
        <taxon>Hypocreomycetidae</taxon>
        <taxon>Microascales</taxon>
        <taxon>Microascaceae</taxon>
        <taxon>Scedosporium</taxon>
    </lineage>
</organism>
<protein>
    <submittedName>
        <fullName evidence="3">Uncharacterized protein</fullName>
    </submittedName>
</protein>
<keyword evidence="2" id="KW-0472">Membrane</keyword>
<dbReference type="EMBL" id="JOWA01000086">
    <property type="protein sequence ID" value="KEZ45154.1"/>
    <property type="molecule type" value="Genomic_DNA"/>
</dbReference>
<dbReference type="InterPro" id="IPR002523">
    <property type="entry name" value="MgTranspt_CorA/ZnTranspt_ZntB"/>
</dbReference>
<dbReference type="OrthoDB" id="5430750at2759"/>
<feature type="transmembrane region" description="Helical" evidence="2">
    <location>
        <begin position="507"/>
        <end position="527"/>
    </location>
</feature>
<dbReference type="VEuPathDB" id="FungiDB:SAPIO_CDS2601"/>
<accession>A0A084GCU2</accession>
<name>A0A084GCU2_PSEDA</name>
<dbReference type="RefSeq" id="XP_016644953.1">
    <property type="nucleotide sequence ID" value="XM_016785577.1"/>
</dbReference>
<keyword evidence="2" id="KW-1133">Transmembrane helix</keyword>
<evidence type="ECO:0000313" key="3">
    <source>
        <dbReference type="EMBL" id="KEZ45154.1"/>
    </source>
</evidence>
<dbReference type="GO" id="GO:0046873">
    <property type="term" value="F:metal ion transmembrane transporter activity"/>
    <property type="evidence" value="ECO:0007669"/>
    <property type="project" value="InterPro"/>
</dbReference>